<dbReference type="SMART" id="SM00347">
    <property type="entry name" value="HTH_MARR"/>
    <property type="match status" value="1"/>
</dbReference>
<evidence type="ECO:0000256" key="1">
    <source>
        <dbReference type="ARBA" id="ARBA00023015"/>
    </source>
</evidence>
<keyword evidence="3" id="KW-0804">Transcription</keyword>
<protein>
    <submittedName>
        <fullName evidence="5">Winged helix-turn-helix transcriptional regulator</fullName>
    </submittedName>
</protein>
<proteinExistence type="predicted"/>
<dbReference type="InterPro" id="IPR036390">
    <property type="entry name" value="WH_DNA-bd_sf"/>
</dbReference>
<comment type="caution">
    <text evidence="5">The sequence shown here is derived from an EMBL/GenBank/DDBJ whole genome shotgun (WGS) entry which is preliminary data.</text>
</comment>
<reference evidence="5" key="1">
    <citation type="submission" date="2020-02" db="EMBL/GenBank/DDBJ databases">
        <authorList>
            <person name="Shen X.-R."/>
            <person name="Zhang Y.-X."/>
        </authorList>
    </citation>
    <scope>NUCLEOTIDE SEQUENCE</scope>
    <source>
        <strain evidence="5">SYP-B3998</strain>
    </source>
</reference>
<evidence type="ECO:0000256" key="2">
    <source>
        <dbReference type="ARBA" id="ARBA00023125"/>
    </source>
</evidence>
<evidence type="ECO:0000256" key="3">
    <source>
        <dbReference type="ARBA" id="ARBA00023163"/>
    </source>
</evidence>
<dbReference type="InterPro" id="IPR036388">
    <property type="entry name" value="WH-like_DNA-bd_sf"/>
</dbReference>
<evidence type="ECO:0000259" key="4">
    <source>
        <dbReference type="PROSITE" id="PS50995"/>
    </source>
</evidence>
<dbReference type="Gene3D" id="1.10.10.10">
    <property type="entry name" value="Winged helix-like DNA-binding domain superfamily/Winged helix DNA-binding domain"/>
    <property type="match status" value="1"/>
</dbReference>
<dbReference type="SUPFAM" id="SSF46785">
    <property type="entry name" value="Winged helix' DNA-binding domain"/>
    <property type="match status" value="1"/>
</dbReference>
<dbReference type="Pfam" id="PF01047">
    <property type="entry name" value="MarR"/>
    <property type="match status" value="1"/>
</dbReference>
<feature type="domain" description="HTH marR-type" evidence="4">
    <location>
        <begin position="6"/>
        <end position="139"/>
    </location>
</feature>
<dbReference type="PANTHER" id="PTHR33164">
    <property type="entry name" value="TRANSCRIPTIONAL REGULATOR, MARR FAMILY"/>
    <property type="match status" value="1"/>
</dbReference>
<dbReference type="PANTHER" id="PTHR33164:SF43">
    <property type="entry name" value="HTH-TYPE TRANSCRIPTIONAL REPRESSOR YETL"/>
    <property type="match status" value="1"/>
</dbReference>
<sequence length="150" mass="17102">MKLVDYCILIGELLRVIESKQAKIVNQHYAHHNLTTPSINILLLLNDRGAMRVSDIGGALNMVDSNVSAICSRLENMDLIERIRKKEDQRVVLIQLTQTALDKMKEILSNVNDFQQLFVKNATEKDLQEISNGLTKLNDLLENVLKEKME</sequence>
<evidence type="ECO:0000313" key="5">
    <source>
        <dbReference type="EMBL" id="NEW07358.1"/>
    </source>
</evidence>
<dbReference type="PROSITE" id="PS50995">
    <property type="entry name" value="HTH_MARR_2"/>
    <property type="match status" value="1"/>
</dbReference>
<dbReference type="PROSITE" id="PS01117">
    <property type="entry name" value="HTH_MARR_1"/>
    <property type="match status" value="1"/>
</dbReference>
<dbReference type="AlphaFoldDB" id="A0A6G3ZZ79"/>
<keyword evidence="1" id="KW-0805">Transcription regulation</keyword>
<dbReference type="GO" id="GO:0006950">
    <property type="term" value="P:response to stress"/>
    <property type="evidence" value="ECO:0007669"/>
    <property type="project" value="TreeGrafter"/>
</dbReference>
<dbReference type="RefSeq" id="WP_163948183.1">
    <property type="nucleotide sequence ID" value="NZ_JAAIKC010000005.1"/>
</dbReference>
<organism evidence="5">
    <name type="scientific">Paenibacillus sp. SYP-B3998</name>
    <dbReference type="NCBI Taxonomy" id="2678564"/>
    <lineage>
        <taxon>Bacteria</taxon>
        <taxon>Bacillati</taxon>
        <taxon>Bacillota</taxon>
        <taxon>Bacilli</taxon>
        <taxon>Bacillales</taxon>
        <taxon>Paenibacillaceae</taxon>
        <taxon>Paenibacillus</taxon>
    </lineage>
</organism>
<dbReference type="GO" id="GO:0003677">
    <property type="term" value="F:DNA binding"/>
    <property type="evidence" value="ECO:0007669"/>
    <property type="project" value="UniProtKB-KW"/>
</dbReference>
<accession>A0A6G3ZZ79</accession>
<dbReference type="InterPro" id="IPR000835">
    <property type="entry name" value="HTH_MarR-typ"/>
</dbReference>
<name>A0A6G3ZZ79_9BACL</name>
<dbReference type="GO" id="GO:0003700">
    <property type="term" value="F:DNA-binding transcription factor activity"/>
    <property type="evidence" value="ECO:0007669"/>
    <property type="project" value="InterPro"/>
</dbReference>
<dbReference type="InterPro" id="IPR039422">
    <property type="entry name" value="MarR/SlyA-like"/>
</dbReference>
<keyword evidence="2" id="KW-0238">DNA-binding</keyword>
<dbReference type="InterPro" id="IPR023187">
    <property type="entry name" value="Tscrpt_reg_MarR-type_CS"/>
</dbReference>
<dbReference type="EMBL" id="JAAIKC010000005">
    <property type="protein sequence ID" value="NEW07358.1"/>
    <property type="molecule type" value="Genomic_DNA"/>
</dbReference>
<gene>
    <name evidence="5" type="ORF">GK047_15245</name>
</gene>